<accession>A0A839GDE9</accession>
<comment type="caution">
    <text evidence="1">The sequence shown here is derived from an EMBL/GenBank/DDBJ whole genome shotgun (WGS) entry which is preliminary data.</text>
</comment>
<dbReference type="Proteomes" id="UP000563094">
    <property type="component" value="Unassembled WGS sequence"/>
</dbReference>
<name>A0A839GDE9_9BACT</name>
<proteinExistence type="predicted"/>
<reference evidence="1 2" key="1">
    <citation type="submission" date="2020-08" db="EMBL/GenBank/DDBJ databases">
        <title>Genomic Encyclopedia of Type Strains, Phase IV (KMG-IV): sequencing the most valuable type-strain genomes for metagenomic binning, comparative biology and taxonomic classification.</title>
        <authorList>
            <person name="Goeker M."/>
        </authorList>
    </citation>
    <scope>NUCLEOTIDE SEQUENCE [LARGE SCALE GENOMIC DNA]</scope>
    <source>
        <strain evidence="1 2">DSM 29854</strain>
    </source>
</reference>
<evidence type="ECO:0000313" key="1">
    <source>
        <dbReference type="EMBL" id="MBA9075553.1"/>
    </source>
</evidence>
<dbReference type="EMBL" id="JACJIQ010000001">
    <property type="protein sequence ID" value="MBA9075553.1"/>
    <property type="molecule type" value="Genomic_DNA"/>
</dbReference>
<protein>
    <submittedName>
        <fullName evidence="1">Uncharacterized protein</fullName>
    </submittedName>
</protein>
<organism evidence="1 2">
    <name type="scientific">Rufibacter quisquiliarum</name>
    <dbReference type="NCBI Taxonomy" id="1549639"/>
    <lineage>
        <taxon>Bacteria</taxon>
        <taxon>Pseudomonadati</taxon>
        <taxon>Bacteroidota</taxon>
        <taxon>Cytophagia</taxon>
        <taxon>Cytophagales</taxon>
        <taxon>Hymenobacteraceae</taxon>
        <taxon>Rufibacter</taxon>
    </lineage>
</organism>
<gene>
    <name evidence="1" type="ORF">FHS90_000250</name>
</gene>
<sequence length="33" mass="3882">MVEVLFLAYFQENRSKTEKILIGAEPYALIRHT</sequence>
<dbReference type="AlphaFoldDB" id="A0A839GDE9"/>
<keyword evidence="2" id="KW-1185">Reference proteome</keyword>
<evidence type="ECO:0000313" key="2">
    <source>
        <dbReference type="Proteomes" id="UP000563094"/>
    </source>
</evidence>